<gene>
    <name evidence="1" type="ORF">CLI71_08555</name>
</gene>
<dbReference type="EMBL" id="NSLY01000023">
    <property type="protein sequence ID" value="PDP59669.1"/>
    <property type="molecule type" value="Genomic_DNA"/>
</dbReference>
<organism evidence="1 2">
    <name type="scientific">Prevotella intermedia</name>
    <dbReference type="NCBI Taxonomy" id="28131"/>
    <lineage>
        <taxon>Bacteria</taxon>
        <taxon>Pseudomonadati</taxon>
        <taxon>Bacteroidota</taxon>
        <taxon>Bacteroidia</taxon>
        <taxon>Bacteroidales</taxon>
        <taxon>Prevotellaceae</taxon>
        <taxon>Prevotella</taxon>
    </lineage>
</organism>
<proteinExistence type="predicted"/>
<name>A0A2A6EDR3_PREIN</name>
<sequence>MQTIEITDKAAEMIKEFRSGKKFSELHDYVLNAISDTVEKLIDPQEAYLLMSELNTVQVLITYKKLLEELNNKRDTKGSHELLEAV</sequence>
<dbReference type="RefSeq" id="WP_097550597.1">
    <property type="nucleotide sequence ID" value="NZ_NSLY01000023.1"/>
</dbReference>
<dbReference type="Proteomes" id="UP000219058">
    <property type="component" value="Unassembled WGS sequence"/>
</dbReference>
<reference evidence="1 2" key="1">
    <citation type="submission" date="2017-09" db="EMBL/GenBank/DDBJ databases">
        <title>Phase variable restriction modification systems are present in the genome sequences of periodontal pathogens Prevotella intermedia, Tannerella forsythia and Porphyromonas gingivalis.</title>
        <authorList>
            <person name="Haigh R.D."/>
            <person name="Crawford L."/>
            <person name="Ralph J."/>
            <person name="Wanford J."/>
            <person name="Vartoukian S.R."/>
            <person name="Hijazib K."/>
            <person name="Wade W."/>
            <person name="Oggioni M.R."/>
        </authorList>
    </citation>
    <scope>NUCLEOTIDE SEQUENCE [LARGE SCALE GENOMIC DNA]</scope>
    <source>
        <strain evidence="1 2">WW2834</strain>
    </source>
</reference>
<comment type="caution">
    <text evidence="1">The sequence shown here is derived from an EMBL/GenBank/DDBJ whole genome shotgun (WGS) entry which is preliminary data.</text>
</comment>
<accession>A0A2A6EDR3</accession>
<evidence type="ECO:0000313" key="1">
    <source>
        <dbReference type="EMBL" id="PDP59669.1"/>
    </source>
</evidence>
<dbReference type="AlphaFoldDB" id="A0A2A6EDR3"/>
<evidence type="ECO:0000313" key="2">
    <source>
        <dbReference type="Proteomes" id="UP000219058"/>
    </source>
</evidence>
<protein>
    <submittedName>
        <fullName evidence="1">Uncharacterized protein</fullName>
    </submittedName>
</protein>